<sequence length="247" mass="28058">MPQNDLSIQLEDLLLALETYTKKIDKQLIDSSNLHHAHYKQAQDIANWAKALTSLLKTYQNKETLLQTEFVEAINKEIATVFKTNEDNYHKRIDEGFTKHITDASDTFLKTTKLLNKDLVKIQTSVTSVASNLDDTKDKIAELNVDASKQMLDNVKREFGRQLILTLVVMVVVVLALASGAAWLFIPSKSEIAKRQDDYQYLEKAGVAHNIVKISGQDGHYARIDPKDCFEDEKSSFYSQSKLCKFK</sequence>
<evidence type="ECO:0000313" key="2">
    <source>
        <dbReference type="EMBL" id="MEN2752669.1"/>
    </source>
</evidence>
<keyword evidence="3" id="KW-1185">Reference proteome</keyword>
<feature type="transmembrane region" description="Helical" evidence="1">
    <location>
        <begin position="163"/>
        <end position="186"/>
    </location>
</feature>
<comment type="caution">
    <text evidence="2">The sequence shown here is derived from an EMBL/GenBank/DDBJ whole genome shotgun (WGS) entry which is preliminary data.</text>
</comment>
<name>A0ABU9XCL9_9GAMM</name>
<accession>A0ABU9XCL9</accession>
<organism evidence="2 3">
    <name type="scientific">Psychrobacter saeujeotis</name>
    <dbReference type="NCBI Taxonomy" id="3143436"/>
    <lineage>
        <taxon>Bacteria</taxon>
        <taxon>Pseudomonadati</taxon>
        <taxon>Pseudomonadota</taxon>
        <taxon>Gammaproteobacteria</taxon>
        <taxon>Moraxellales</taxon>
        <taxon>Moraxellaceae</taxon>
        <taxon>Psychrobacter</taxon>
    </lineage>
</organism>
<dbReference type="RefSeq" id="WP_345832720.1">
    <property type="nucleotide sequence ID" value="NZ_JBDGHN010000013.1"/>
</dbReference>
<proteinExistence type="predicted"/>
<protein>
    <submittedName>
        <fullName evidence="2">Uncharacterized protein</fullName>
    </submittedName>
</protein>
<keyword evidence="1" id="KW-0812">Transmembrane</keyword>
<keyword evidence="1" id="KW-1133">Transmembrane helix</keyword>
<evidence type="ECO:0000256" key="1">
    <source>
        <dbReference type="SAM" id="Phobius"/>
    </source>
</evidence>
<evidence type="ECO:0000313" key="3">
    <source>
        <dbReference type="Proteomes" id="UP001461960"/>
    </source>
</evidence>
<dbReference type="Proteomes" id="UP001461960">
    <property type="component" value="Unassembled WGS sequence"/>
</dbReference>
<dbReference type="EMBL" id="JBDGHN010000013">
    <property type="protein sequence ID" value="MEN2752669.1"/>
    <property type="molecule type" value="Genomic_DNA"/>
</dbReference>
<reference evidence="2 3" key="1">
    <citation type="submission" date="2024-05" db="EMBL/GenBank/DDBJ databases">
        <authorList>
            <person name="Kim H.-Y."/>
            <person name="Kim E."/>
            <person name="Cai Y."/>
            <person name="Yang S.-M."/>
            <person name="Lee W."/>
        </authorList>
    </citation>
    <scope>NUCLEOTIDE SEQUENCE [LARGE SCALE GENOMIC DNA]</scope>
    <source>
        <strain evidence="2 3">FBL11</strain>
    </source>
</reference>
<keyword evidence="1" id="KW-0472">Membrane</keyword>
<gene>
    <name evidence="2" type="ORF">AAIR29_13625</name>
</gene>